<keyword evidence="3" id="KW-0963">Cytoplasm</keyword>
<protein>
    <recommendedName>
        <fullName evidence="3">Phosphoadenosine 5'-phosphosulfate reductase</fullName>
        <shortName evidence="3">PAPS reductase</shortName>
        <ecNumber evidence="3">1.8.4.8</ecNumber>
    </recommendedName>
    <alternativeName>
        <fullName evidence="3">3'-phosphoadenylylsulfate reductase</fullName>
    </alternativeName>
    <alternativeName>
        <fullName evidence="3">PAPS reductase, thioredoxin dependent</fullName>
    </alternativeName>
    <alternativeName>
        <fullName evidence="3">PAPS sulfotransferase</fullName>
    </alternativeName>
    <alternativeName>
        <fullName evidence="3">PAdoPS reductase</fullName>
    </alternativeName>
</protein>
<dbReference type="NCBIfam" id="TIGR02057">
    <property type="entry name" value="PAPS_reductase"/>
    <property type="match status" value="1"/>
</dbReference>
<dbReference type="AlphaFoldDB" id="A0A432W1A6"/>
<dbReference type="UniPathway" id="UPA00140">
    <property type="reaction ID" value="UER00206"/>
</dbReference>
<dbReference type="HAMAP" id="MF_00063">
    <property type="entry name" value="CysH"/>
    <property type="match status" value="1"/>
</dbReference>
<dbReference type="NCBIfam" id="TIGR00434">
    <property type="entry name" value="cysH"/>
    <property type="match status" value="1"/>
</dbReference>
<dbReference type="PANTHER" id="PTHR46509:SF1">
    <property type="entry name" value="PHOSPHOADENOSINE PHOSPHOSULFATE REDUCTASE"/>
    <property type="match status" value="1"/>
</dbReference>
<comment type="similarity">
    <text evidence="1 3">Belongs to the PAPS reductase family. CysH subfamily.</text>
</comment>
<dbReference type="InterPro" id="IPR002500">
    <property type="entry name" value="PAPS_reduct_dom"/>
</dbReference>
<proteinExistence type="inferred from homology"/>
<comment type="caution">
    <text evidence="5">The sequence shown here is derived from an EMBL/GenBank/DDBJ whole genome shotgun (WGS) entry which is preliminary data.</text>
</comment>
<dbReference type="RefSeq" id="WP_126804548.1">
    <property type="nucleotide sequence ID" value="NZ_PIPL01000004.1"/>
</dbReference>
<dbReference type="InterPro" id="IPR014729">
    <property type="entry name" value="Rossmann-like_a/b/a_fold"/>
</dbReference>
<dbReference type="GO" id="GO:0070814">
    <property type="term" value="P:hydrogen sulfide biosynthetic process"/>
    <property type="evidence" value="ECO:0007669"/>
    <property type="project" value="UniProtKB-UniRule"/>
</dbReference>
<sequence length="240" mass="28043">MRTMKRILQQDESTQQAWLTEANQAMQEVTAEERVQQALSHFPVNAVVSSSFGAQAAVMLHLLSRQREDIPVILLDTGYLFAETYRFADELQQRLQLNLKVYRAPLSAAWQEARWGQLWTEKEGLQRYNQLNKVEPMQRALKELNAGTWFSGLRRQQSRTRQQIPFAERHTNVIKVHPIADWSDRDIYNYLERHQLPYHPLWHKGYVSIGDTHSTQRLDPGMNPEDTRFNGMGRECGLHT</sequence>
<organism evidence="5 6">
    <name type="scientific">Aliidiomarina minuta</name>
    <dbReference type="NCBI Taxonomy" id="880057"/>
    <lineage>
        <taxon>Bacteria</taxon>
        <taxon>Pseudomonadati</taxon>
        <taxon>Pseudomonadota</taxon>
        <taxon>Gammaproteobacteria</taxon>
        <taxon>Alteromonadales</taxon>
        <taxon>Idiomarinaceae</taxon>
        <taxon>Aliidiomarina</taxon>
    </lineage>
</organism>
<accession>A0A432W1A6</accession>
<evidence type="ECO:0000313" key="6">
    <source>
        <dbReference type="Proteomes" id="UP000288293"/>
    </source>
</evidence>
<dbReference type="GO" id="GO:0004604">
    <property type="term" value="F:phosphoadenylyl-sulfate reductase (thioredoxin) activity"/>
    <property type="evidence" value="ECO:0007669"/>
    <property type="project" value="UniProtKB-UniRule"/>
</dbReference>
<dbReference type="InterPro" id="IPR004511">
    <property type="entry name" value="PAPS/APS_Rdtase"/>
</dbReference>
<comment type="subcellular location">
    <subcellularLocation>
        <location evidence="3">Cytoplasm</location>
    </subcellularLocation>
</comment>
<evidence type="ECO:0000256" key="1">
    <source>
        <dbReference type="ARBA" id="ARBA00009732"/>
    </source>
</evidence>
<dbReference type="EC" id="1.8.4.8" evidence="3"/>
<reference evidence="5 6" key="1">
    <citation type="journal article" date="2011" name="Front. Microbiol.">
        <title>Genomic signatures of strain selection and enhancement in Bacillus atrophaeus var. globigii, a historical biowarfare simulant.</title>
        <authorList>
            <person name="Gibbons H.S."/>
            <person name="Broomall S.M."/>
            <person name="McNew L.A."/>
            <person name="Daligault H."/>
            <person name="Chapman C."/>
            <person name="Bruce D."/>
            <person name="Karavis M."/>
            <person name="Krepps M."/>
            <person name="McGregor P.A."/>
            <person name="Hong C."/>
            <person name="Park K.H."/>
            <person name="Akmal A."/>
            <person name="Feldman A."/>
            <person name="Lin J.S."/>
            <person name="Chang W.E."/>
            <person name="Higgs B.W."/>
            <person name="Demirev P."/>
            <person name="Lindquist J."/>
            <person name="Liem A."/>
            <person name="Fochler E."/>
            <person name="Read T.D."/>
            <person name="Tapia R."/>
            <person name="Johnson S."/>
            <person name="Bishop-Lilly K.A."/>
            <person name="Detter C."/>
            <person name="Han C."/>
            <person name="Sozhamannan S."/>
            <person name="Rosenzweig C.N."/>
            <person name="Skowronski E.W."/>
        </authorList>
    </citation>
    <scope>NUCLEOTIDE SEQUENCE [LARGE SCALE GENOMIC DNA]</scope>
    <source>
        <strain evidence="5 6">MLST1</strain>
    </source>
</reference>
<dbReference type="OrthoDB" id="9794018at2"/>
<gene>
    <name evidence="3" type="primary">cysH</name>
    <name evidence="5" type="ORF">CWE09_13310</name>
</gene>
<comment type="function">
    <text evidence="3">Catalyzes the formation of sulfite from phosphoadenosine 5'-phosphosulfate (PAPS) using thioredoxin as an electron donor.</text>
</comment>
<dbReference type="PANTHER" id="PTHR46509">
    <property type="entry name" value="PHOSPHOADENOSINE PHOSPHOSULFATE REDUCTASE"/>
    <property type="match status" value="1"/>
</dbReference>
<name>A0A432W1A6_9GAMM</name>
<comment type="pathway">
    <text evidence="3">Sulfur metabolism; hydrogen sulfide biosynthesis; sulfite from sulfate: step 3/3.</text>
</comment>
<dbReference type="CDD" id="cd23945">
    <property type="entry name" value="PAPS_reductase"/>
    <property type="match status" value="1"/>
</dbReference>
<dbReference type="PIRSF" id="PIRSF000857">
    <property type="entry name" value="PAPS_reductase"/>
    <property type="match status" value="1"/>
</dbReference>
<dbReference type="InterPro" id="IPR011800">
    <property type="entry name" value="PAPS_reductase_CysH"/>
</dbReference>
<dbReference type="NCBIfam" id="NF002537">
    <property type="entry name" value="PRK02090.1"/>
    <property type="match status" value="1"/>
</dbReference>
<dbReference type="GO" id="GO:0019379">
    <property type="term" value="P:sulfate assimilation, phosphoadenylyl sulfate reduction by phosphoadenylyl-sulfate reductase (thioredoxin)"/>
    <property type="evidence" value="ECO:0007669"/>
    <property type="project" value="UniProtKB-UniRule"/>
</dbReference>
<dbReference type="Gene3D" id="3.40.50.620">
    <property type="entry name" value="HUPs"/>
    <property type="match status" value="1"/>
</dbReference>
<evidence type="ECO:0000313" key="5">
    <source>
        <dbReference type="EMBL" id="RUO22906.1"/>
    </source>
</evidence>
<dbReference type="EMBL" id="PIPL01000004">
    <property type="protein sequence ID" value="RUO22906.1"/>
    <property type="molecule type" value="Genomic_DNA"/>
</dbReference>
<comment type="caution">
    <text evidence="3">Lacks conserved residue(s) required for the propagation of feature annotation.</text>
</comment>
<comment type="catalytic activity">
    <reaction evidence="3">
        <text>[thioredoxin]-disulfide + sulfite + adenosine 3',5'-bisphosphate + 2 H(+) = [thioredoxin]-dithiol + 3'-phosphoadenylyl sulfate</text>
        <dbReference type="Rhea" id="RHEA:11724"/>
        <dbReference type="Rhea" id="RHEA-COMP:10698"/>
        <dbReference type="Rhea" id="RHEA-COMP:10700"/>
        <dbReference type="ChEBI" id="CHEBI:15378"/>
        <dbReference type="ChEBI" id="CHEBI:17359"/>
        <dbReference type="ChEBI" id="CHEBI:29950"/>
        <dbReference type="ChEBI" id="CHEBI:50058"/>
        <dbReference type="ChEBI" id="CHEBI:58339"/>
        <dbReference type="ChEBI" id="CHEBI:58343"/>
        <dbReference type="EC" id="1.8.4.8"/>
    </reaction>
</comment>
<evidence type="ECO:0000256" key="3">
    <source>
        <dbReference type="HAMAP-Rule" id="MF_00063"/>
    </source>
</evidence>
<dbReference type="Pfam" id="PF01507">
    <property type="entry name" value="PAPS_reduct"/>
    <property type="match status" value="1"/>
</dbReference>
<dbReference type="Proteomes" id="UP000288293">
    <property type="component" value="Unassembled WGS sequence"/>
</dbReference>
<dbReference type="GO" id="GO:0005737">
    <property type="term" value="C:cytoplasm"/>
    <property type="evidence" value="ECO:0007669"/>
    <property type="project" value="UniProtKB-SubCell"/>
</dbReference>
<keyword evidence="2 3" id="KW-0560">Oxidoreductase</keyword>
<feature type="active site" description="Nucleophile; cysteine thiosulfonate intermediate" evidence="3">
    <location>
        <position position="236"/>
    </location>
</feature>
<feature type="domain" description="Phosphoadenosine phosphosulphate reductase" evidence="4">
    <location>
        <begin position="46"/>
        <end position="216"/>
    </location>
</feature>
<evidence type="ECO:0000259" key="4">
    <source>
        <dbReference type="Pfam" id="PF01507"/>
    </source>
</evidence>
<evidence type="ECO:0000256" key="2">
    <source>
        <dbReference type="ARBA" id="ARBA00023002"/>
    </source>
</evidence>
<dbReference type="SUPFAM" id="SSF52402">
    <property type="entry name" value="Adenine nucleotide alpha hydrolases-like"/>
    <property type="match status" value="1"/>
</dbReference>
<keyword evidence="6" id="KW-1185">Reference proteome</keyword>